<dbReference type="CDD" id="cd01335">
    <property type="entry name" value="Radical_SAM"/>
    <property type="match status" value="1"/>
</dbReference>
<accession>A0A1G2FWH0</accession>
<dbReference type="Pfam" id="PF04055">
    <property type="entry name" value="Radical_SAM"/>
    <property type="match status" value="1"/>
</dbReference>
<dbReference type="EMBL" id="MHNI01000018">
    <property type="protein sequence ID" value="OGZ42419.1"/>
    <property type="molecule type" value="Genomic_DNA"/>
</dbReference>
<dbReference type="InterPro" id="IPR007197">
    <property type="entry name" value="rSAM"/>
</dbReference>
<dbReference type="Gene3D" id="3.20.20.70">
    <property type="entry name" value="Aldolase class I"/>
    <property type="match status" value="1"/>
</dbReference>
<gene>
    <name evidence="6" type="ORF">A2W41_03480</name>
</gene>
<dbReference type="InterPro" id="IPR013785">
    <property type="entry name" value="Aldolase_TIM"/>
</dbReference>
<keyword evidence="4" id="KW-0411">Iron-sulfur</keyword>
<dbReference type="SUPFAM" id="SSF102114">
    <property type="entry name" value="Radical SAM enzymes"/>
    <property type="match status" value="1"/>
</dbReference>
<dbReference type="AlphaFoldDB" id="A0A1G2FWH0"/>
<dbReference type="PANTHER" id="PTHR11228">
    <property type="entry name" value="RADICAL SAM DOMAIN PROTEIN"/>
    <property type="match status" value="1"/>
</dbReference>
<name>A0A1G2FWH0_9BACT</name>
<evidence type="ECO:0000256" key="3">
    <source>
        <dbReference type="ARBA" id="ARBA00023004"/>
    </source>
</evidence>
<dbReference type="GO" id="GO:0051536">
    <property type="term" value="F:iron-sulfur cluster binding"/>
    <property type="evidence" value="ECO:0007669"/>
    <property type="project" value="UniProtKB-KW"/>
</dbReference>
<dbReference type="NCBIfam" id="TIGR02495">
    <property type="entry name" value="NrdG2"/>
    <property type="match status" value="1"/>
</dbReference>
<evidence type="ECO:0000256" key="2">
    <source>
        <dbReference type="ARBA" id="ARBA00022723"/>
    </source>
</evidence>
<keyword evidence="3" id="KW-0408">Iron</keyword>
<evidence type="ECO:0000256" key="1">
    <source>
        <dbReference type="ARBA" id="ARBA00022691"/>
    </source>
</evidence>
<evidence type="ECO:0000313" key="7">
    <source>
        <dbReference type="Proteomes" id="UP000176700"/>
    </source>
</evidence>
<keyword evidence="1" id="KW-0949">S-adenosyl-L-methionine</keyword>
<organism evidence="6 7">
    <name type="scientific">Candidatus Ryanbacteria bacterium RIFCSPHIGHO2_01_45_13</name>
    <dbReference type="NCBI Taxonomy" id="1802112"/>
    <lineage>
        <taxon>Bacteria</taxon>
        <taxon>Candidatus Ryaniibacteriota</taxon>
    </lineage>
</organism>
<sequence>MVIGGLQKLSLIDYPAKVAAVVFTQGCLFRCPYCHNPELVPLKQDSYISEDDVLRFLNGQRNFIDGVCITGGEPTLHHDLPDFIKKIKSMNLLVKLDTNGINPNMVEKMIAADLLDYIAMDVKHRWEKYDCVAHTGNETALENCKKTFYLIQSSGVDHEFRTTVFPAEHAEEDFFTIAGYLLPGEKYYIQDIRYGKNLNKHLDKTKELNVSKIAATLRSKYPRVQVDVR</sequence>
<dbReference type="Proteomes" id="UP000176700">
    <property type="component" value="Unassembled WGS sequence"/>
</dbReference>
<evidence type="ECO:0000256" key="4">
    <source>
        <dbReference type="ARBA" id="ARBA00023014"/>
    </source>
</evidence>
<keyword evidence="2" id="KW-0479">Metal-binding</keyword>
<evidence type="ECO:0000259" key="5">
    <source>
        <dbReference type="PROSITE" id="PS51918"/>
    </source>
</evidence>
<dbReference type="SFLD" id="SFLDS00029">
    <property type="entry name" value="Radical_SAM"/>
    <property type="match status" value="1"/>
</dbReference>
<dbReference type="InterPro" id="IPR050377">
    <property type="entry name" value="Radical_SAM_PqqE_MftC-like"/>
</dbReference>
<evidence type="ECO:0000313" key="6">
    <source>
        <dbReference type="EMBL" id="OGZ42419.1"/>
    </source>
</evidence>
<comment type="caution">
    <text evidence="6">The sequence shown here is derived from an EMBL/GenBank/DDBJ whole genome shotgun (WGS) entry which is preliminary data.</text>
</comment>
<dbReference type="SFLD" id="SFLDG01094">
    <property type="entry name" value="Uncharacterised_Radical_SAM_Su"/>
    <property type="match status" value="1"/>
</dbReference>
<reference evidence="6 7" key="1">
    <citation type="journal article" date="2016" name="Nat. Commun.">
        <title>Thousands of microbial genomes shed light on interconnected biogeochemical processes in an aquifer system.</title>
        <authorList>
            <person name="Anantharaman K."/>
            <person name="Brown C.T."/>
            <person name="Hug L.A."/>
            <person name="Sharon I."/>
            <person name="Castelle C.J."/>
            <person name="Probst A.J."/>
            <person name="Thomas B.C."/>
            <person name="Singh A."/>
            <person name="Wilkins M.J."/>
            <person name="Karaoz U."/>
            <person name="Brodie E.L."/>
            <person name="Williams K.H."/>
            <person name="Hubbard S.S."/>
            <person name="Banfield J.F."/>
        </authorList>
    </citation>
    <scope>NUCLEOTIDE SEQUENCE [LARGE SCALE GENOMIC DNA]</scope>
</reference>
<dbReference type="PROSITE" id="PS51918">
    <property type="entry name" value="RADICAL_SAM"/>
    <property type="match status" value="1"/>
</dbReference>
<dbReference type="InterPro" id="IPR058240">
    <property type="entry name" value="rSAM_sf"/>
</dbReference>
<dbReference type="PANTHER" id="PTHR11228:SF27">
    <property type="entry name" value="GLYCYL-RADICAL ENZYME ACTIVATING ENZYME MJ1227-RELATED"/>
    <property type="match status" value="1"/>
</dbReference>
<proteinExistence type="predicted"/>
<dbReference type="InterPro" id="IPR012840">
    <property type="entry name" value="NrdG2"/>
</dbReference>
<dbReference type="GO" id="GO:0003824">
    <property type="term" value="F:catalytic activity"/>
    <property type="evidence" value="ECO:0007669"/>
    <property type="project" value="InterPro"/>
</dbReference>
<dbReference type="GO" id="GO:0046872">
    <property type="term" value="F:metal ion binding"/>
    <property type="evidence" value="ECO:0007669"/>
    <property type="project" value="UniProtKB-KW"/>
</dbReference>
<protein>
    <submittedName>
        <fullName evidence="6">Anaerobic ribonucleoside-triphosphate reductase activating protein</fullName>
    </submittedName>
</protein>
<feature type="domain" description="Radical SAM core" evidence="5">
    <location>
        <begin position="13"/>
        <end position="229"/>
    </location>
</feature>